<dbReference type="GO" id="GO:0051536">
    <property type="term" value="F:iron-sulfur cluster binding"/>
    <property type="evidence" value="ECO:0007669"/>
    <property type="project" value="UniProtKB-KW"/>
</dbReference>
<sequence length="387" mass="43619">MLQLSGFAQVDNLTANSRPLLLRLIDASMAERHINLEHDACLFRGGSLLGGFDRIVTFEAHRAEIERIARDKQLVVLPDHFGYLGGGDVIRVVPGRNAIRVLFRVTASANYFLLTERCNHYCLMCSQPPKDIDDRWLAAELQELIPLLPVSTPFLGLTGGEPTLLGDDFFRLLSATHIRLPDTAVHILSNGRAFQDFEFALRYARIGHKHVSLGIPLYSADPEVHDYVVQSKGAFDETVKGILNLAALGQKVEIRVVVHKQTCEGLLELSEFIFRNLTFVDHVTFMGLEITGFTRANMDKIWIDPIEYRQELRSAVQFLASAKMNVSVYNHQLCVIDPSIHRFAKKSISDWKNEYLEECGNCSRRDQCGGFFSSSKLARSEHIAAFR</sequence>
<keyword evidence="2" id="KW-0949">S-adenosyl-L-methionine</keyword>
<dbReference type="PROSITE" id="PS51918">
    <property type="entry name" value="RADICAL_SAM"/>
    <property type="match status" value="1"/>
</dbReference>
<dbReference type="InterPro" id="IPR013785">
    <property type="entry name" value="Aldolase_TIM"/>
</dbReference>
<evidence type="ECO:0000256" key="5">
    <source>
        <dbReference type="ARBA" id="ARBA00023014"/>
    </source>
</evidence>
<evidence type="ECO:0000313" key="8">
    <source>
        <dbReference type="Proteomes" id="UP000182888"/>
    </source>
</evidence>
<name>A0A0K2VZS3_MESPL</name>
<proteinExistence type="predicted"/>
<reference evidence="8" key="1">
    <citation type="submission" date="2014-08" db="EMBL/GenBank/DDBJ databases">
        <authorList>
            <person name="Edwards T."/>
        </authorList>
    </citation>
    <scope>NUCLEOTIDE SEQUENCE [LARGE SCALE GENOMIC DNA]</scope>
</reference>
<dbReference type="Proteomes" id="UP000182888">
    <property type="component" value="Unassembled WGS sequence"/>
</dbReference>
<dbReference type="CDD" id="cd01335">
    <property type="entry name" value="Radical_SAM"/>
    <property type="match status" value="1"/>
</dbReference>
<dbReference type="GO" id="GO:0046872">
    <property type="term" value="F:metal ion binding"/>
    <property type="evidence" value="ECO:0007669"/>
    <property type="project" value="UniProtKB-KW"/>
</dbReference>
<evidence type="ECO:0000313" key="7">
    <source>
        <dbReference type="EMBL" id="CDX57743.1"/>
    </source>
</evidence>
<evidence type="ECO:0000256" key="3">
    <source>
        <dbReference type="ARBA" id="ARBA00022723"/>
    </source>
</evidence>
<dbReference type="Gene3D" id="3.20.20.70">
    <property type="entry name" value="Aldolase class I"/>
    <property type="match status" value="1"/>
</dbReference>
<dbReference type="InterPro" id="IPR007197">
    <property type="entry name" value="rSAM"/>
</dbReference>
<dbReference type="SFLD" id="SFLDG01067">
    <property type="entry name" value="SPASM/twitch_domain_containing"/>
    <property type="match status" value="1"/>
</dbReference>
<organism evidence="7 8">
    <name type="scientific">Mesorhizobium plurifarium</name>
    <dbReference type="NCBI Taxonomy" id="69974"/>
    <lineage>
        <taxon>Bacteria</taxon>
        <taxon>Pseudomonadati</taxon>
        <taxon>Pseudomonadota</taxon>
        <taxon>Alphaproteobacteria</taxon>
        <taxon>Hyphomicrobiales</taxon>
        <taxon>Phyllobacteriaceae</taxon>
        <taxon>Mesorhizobium</taxon>
    </lineage>
</organism>
<evidence type="ECO:0000259" key="6">
    <source>
        <dbReference type="PROSITE" id="PS51918"/>
    </source>
</evidence>
<dbReference type="InterPro" id="IPR058240">
    <property type="entry name" value="rSAM_sf"/>
</dbReference>
<keyword evidence="3" id="KW-0479">Metal-binding</keyword>
<dbReference type="AlphaFoldDB" id="A0A0K2VZS3"/>
<dbReference type="PANTHER" id="PTHR11228">
    <property type="entry name" value="RADICAL SAM DOMAIN PROTEIN"/>
    <property type="match status" value="1"/>
</dbReference>
<evidence type="ECO:0000256" key="4">
    <source>
        <dbReference type="ARBA" id="ARBA00023004"/>
    </source>
</evidence>
<keyword evidence="4" id="KW-0408">Iron</keyword>
<dbReference type="InterPro" id="IPR024032">
    <property type="entry name" value="rSAM_paired_HxsC"/>
</dbReference>
<dbReference type="InterPro" id="IPR050377">
    <property type="entry name" value="Radical_SAM_PqqE_MftC-like"/>
</dbReference>
<dbReference type="NCBIfam" id="TIGR03977">
    <property type="entry name" value="rSAM_pair_HxsC"/>
    <property type="match status" value="1"/>
</dbReference>
<dbReference type="EMBL" id="CCND01000015">
    <property type="protein sequence ID" value="CDX57743.1"/>
    <property type="molecule type" value="Genomic_DNA"/>
</dbReference>
<dbReference type="SFLD" id="SFLDS00029">
    <property type="entry name" value="Radical_SAM"/>
    <property type="match status" value="1"/>
</dbReference>
<dbReference type="Pfam" id="PF04055">
    <property type="entry name" value="Radical_SAM"/>
    <property type="match status" value="1"/>
</dbReference>
<dbReference type="GO" id="GO:0003824">
    <property type="term" value="F:catalytic activity"/>
    <property type="evidence" value="ECO:0007669"/>
    <property type="project" value="InterPro"/>
</dbReference>
<comment type="cofactor">
    <cofactor evidence="1">
        <name>[4Fe-4S] cluster</name>
        <dbReference type="ChEBI" id="CHEBI:49883"/>
    </cofactor>
</comment>
<protein>
    <submittedName>
        <fullName evidence="7">His-Xaa-Ser system radical SAM maturase HsxC</fullName>
    </submittedName>
</protein>
<feature type="domain" description="Radical SAM core" evidence="6">
    <location>
        <begin position="104"/>
        <end position="330"/>
    </location>
</feature>
<gene>
    <name evidence="7" type="ORF">MPL1032_220151</name>
</gene>
<dbReference type="GO" id="GO:0006783">
    <property type="term" value="P:heme biosynthetic process"/>
    <property type="evidence" value="ECO:0007669"/>
    <property type="project" value="TreeGrafter"/>
</dbReference>
<evidence type="ECO:0000256" key="1">
    <source>
        <dbReference type="ARBA" id="ARBA00001966"/>
    </source>
</evidence>
<keyword evidence="5" id="KW-0411">Iron-sulfur</keyword>
<evidence type="ECO:0000256" key="2">
    <source>
        <dbReference type="ARBA" id="ARBA00022691"/>
    </source>
</evidence>
<dbReference type="SFLD" id="SFLDG01103">
    <property type="entry name" value="Uncharacterised_Radical_SAM_Su"/>
    <property type="match status" value="1"/>
</dbReference>
<accession>A0A0K2VZS3</accession>
<dbReference type="PANTHER" id="PTHR11228:SF7">
    <property type="entry name" value="PQQA PEPTIDE CYCLASE"/>
    <property type="match status" value="1"/>
</dbReference>
<dbReference type="SUPFAM" id="SSF102114">
    <property type="entry name" value="Radical SAM enzymes"/>
    <property type="match status" value="1"/>
</dbReference>